<dbReference type="EMBL" id="VUNI01000013">
    <property type="protein sequence ID" value="MST75077.1"/>
    <property type="molecule type" value="Genomic_DNA"/>
</dbReference>
<evidence type="ECO:0000313" key="4">
    <source>
        <dbReference type="EMBL" id="MST75077.1"/>
    </source>
</evidence>
<keyword evidence="2" id="KW-0472">Membrane</keyword>
<evidence type="ECO:0000256" key="1">
    <source>
        <dbReference type="ARBA" id="ARBA00006068"/>
    </source>
</evidence>
<evidence type="ECO:0000259" key="3">
    <source>
        <dbReference type="Pfam" id="PF03816"/>
    </source>
</evidence>
<evidence type="ECO:0000313" key="5">
    <source>
        <dbReference type="Proteomes" id="UP000474024"/>
    </source>
</evidence>
<proteinExistence type="inferred from homology"/>
<dbReference type="RefSeq" id="WP_154430041.1">
    <property type="nucleotide sequence ID" value="NZ_VUNI01000013.1"/>
</dbReference>
<protein>
    <submittedName>
        <fullName evidence="4">LytR family transcriptional regulator</fullName>
    </submittedName>
</protein>
<sequence length="508" mass="56302">MTKTTKKILYLLGSLVILLQAVVEIAAVYEMIQSNMIPNVILIVGIAILVILQAVTTVLFFVKPKKKNDKKTGEKISQKKRLKKHRKIAMILAVIMILICGLLTYVMAKVNDAFGAITNEDGQYIEIGVYVMKDSPAQSINDLTDSTFGMTDSYDAENTQAALNDINDKLGKEVATENYDSVNTMVDALYSGQTDAMILNEAYASILEDQEAYQNFSDDTRIVYTYRIKVDEDEKRDVKVTKDPFVVYISGSDTRSDKLATSRSDVNLLAIVNPETKQVLLLNTPRDYYVQTSVSGGAKDKLTHAGIYGVQCSMDTLSMLYDTPVDYYMQINFTGFETMIDAIDGVDVDVDQAVTTDDGYSFSEGINTMNGKEALSYVRERHHFADGDNARGRHQMAVISAIIQKASSGTTILKHYGDIMDSMEGMFVMDLSQDDLGNLVKMQLSDSSSWNVKSYAVTGENSSNYTYSAPGQQLYVMEPNQDTVDHAKELINKVFSGDTLTDEDVAAQ</sequence>
<name>A0A6L5YSD3_9FIRM</name>
<feature type="domain" description="Cell envelope-related transcriptional attenuator" evidence="3">
    <location>
        <begin position="263"/>
        <end position="407"/>
    </location>
</feature>
<dbReference type="Gene3D" id="3.40.190.10">
    <property type="entry name" value="Periplasmic binding protein-like II"/>
    <property type="match status" value="1"/>
</dbReference>
<dbReference type="Gene3D" id="3.40.630.190">
    <property type="entry name" value="LCP protein"/>
    <property type="match status" value="1"/>
</dbReference>
<comment type="similarity">
    <text evidence="1">Belongs to the LytR/CpsA/Psr (LCP) family.</text>
</comment>
<dbReference type="PANTHER" id="PTHR33392:SF6">
    <property type="entry name" value="POLYISOPRENYL-TEICHOIC ACID--PEPTIDOGLYCAN TEICHOIC ACID TRANSFERASE TAGU"/>
    <property type="match status" value="1"/>
</dbReference>
<keyword evidence="5" id="KW-1185">Reference proteome</keyword>
<feature type="transmembrane region" description="Helical" evidence="2">
    <location>
        <begin position="36"/>
        <end position="62"/>
    </location>
</feature>
<organism evidence="4 5">
    <name type="scientific">Roseburia porci</name>
    <dbReference type="NCBI Taxonomy" id="2605790"/>
    <lineage>
        <taxon>Bacteria</taxon>
        <taxon>Bacillati</taxon>
        <taxon>Bacillota</taxon>
        <taxon>Clostridia</taxon>
        <taxon>Lachnospirales</taxon>
        <taxon>Lachnospiraceae</taxon>
        <taxon>Roseburia</taxon>
    </lineage>
</organism>
<accession>A0A6L5YSD3</accession>
<dbReference type="InterPro" id="IPR050922">
    <property type="entry name" value="LytR/CpsA/Psr_CW_biosynth"/>
</dbReference>
<keyword evidence="2" id="KW-1133">Transmembrane helix</keyword>
<comment type="caution">
    <text evidence="4">The sequence shown here is derived from an EMBL/GenBank/DDBJ whole genome shotgun (WGS) entry which is preliminary data.</text>
</comment>
<reference evidence="4 5" key="1">
    <citation type="submission" date="2019-08" db="EMBL/GenBank/DDBJ databases">
        <title>In-depth cultivation of the pig gut microbiome towards novel bacterial diversity and tailored functional studies.</title>
        <authorList>
            <person name="Wylensek D."/>
            <person name="Hitch T.C.A."/>
            <person name="Clavel T."/>
        </authorList>
    </citation>
    <scope>NUCLEOTIDE SEQUENCE [LARGE SCALE GENOMIC DNA]</scope>
    <source>
        <strain evidence="4 5">MUC/MUC-530-WT-4D</strain>
    </source>
</reference>
<gene>
    <name evidence="4" type="ORF">FYJ75_08565</name>
</gene>
<feature type="transmembrane region" description="Helical" evidence="2">
    <location>
        <begin position="88"/>
        <end position="108"/>
    </location>
</feature>
<dbReference type="Proteomes" id="UP000474024">
    <property type="component" value="Unassembled WGS sequence"/>
</dbReference>
<dbReference type="InterPro" id="IPR004474">
    <property type="entry name" value="LytR_CpsA_psr"/>
</dbReference>
<dbReference type="PANTHER" id="PTHR33392">
    <property type="entry name" value="POLYISOPRENYL-TEICHOIC ACID--PEPTIDOGLYCAN TEICHOIC ACID TRANSFERASE TAGU"/>
    <property type="match status" value="1"/>
</dbReference>
<keyword evidence="2" id="KW-0812">Transmembrane</keyword>
<dbReference type="NCBIfam" id="TIGR00350">
    <property type="entry name" value="lytR_cpsA_psr"/>
    <property type="match status" value="1"/>
</dbReference>
<dbReference type="AlphaFoldDB" id="A0A6L5YSD3"/>
<evidence type="ECO:0000256" key="2">
    <source>
        <dbReference type="SAM" id="Phobius"/>
    </source>
</evidence>
<dbReference type="SUPFAM" id="SSF53850">
    <property type="entry name" value="Periplasmic binding protein-like II"/>
    <property type="match status" value="1"/>
</dbReference>
<dbReference type="Pfam" id="PF03816">
    <property type="entry name" value="LytR_cpsA_psr"/>
    <property type="match status" value="1"/>
</dbReference>